<accession>A0A1T4RVT6</accession>
<feature type="compositionally biased region" description="Basic and acidic residues" evidence="6">
    <location>
        <begin position="553"/>
        <end position="562"/>
    </location>
</feature>
<dbReference type="SMART" id="SM00220">
    <property type="entry name" value="S_TKc"/>
    <property type="match status" value="1"/>
</dbReference>
<dbReference type="InterPro" id="IPR002477">
    <property type="entry name" value="Peptidoglycan-bd-like"/>
</dbReference>
<proteinExistence type="predicted"/>
<dbReference type="InterPro" id="IPR008271">
    <property type="entry name" value="Ser/Thr_kinase_AS"/>
</dbReference>
<dbReference type="PANTHER" id="PTHR43289:SF34">
    <property type="entry name" value="SERINE_THREONINE-PROTEIN KINASE YBDM-RELATED"/>
    <property type="match status" value="1"/>
</dbReference>
<dbReference type="Pfam" id="PF01471">
    <property type="entry name" value="PG_binding_1"/>
    <property type="match status" value="1"/>
</dbReference>
<dbReference type="Pfam" id="PF00069">
    <property type="entry name" value="Pkinase"/>
    <property type="match status" value="1"/>
</dbReference>
<feature type="binding site" evidence="5">
    <location>
        <position position="64"/>
    </location>
    <ligand>
        <name>ATP</name>
        <dbReference type="ChEBI" id="CHEBI:30616"/>
    </ligand>
</feature>
<dbReference type="RefSeq" id="WP_085935777.1">
    <property type="nucleotide sequence ID" value="NZ_FUWJ01000006.1"/>
</dbReference>
<feature type="compositionally biased region" description="Basic and acidic residues" evidence="6">
    <location>
        <begin position="446"/>
        <end position="474"/>
    </location>
</feature>
<feature type="compositionally biased region" description="Pro residues" evidence="6">
    <location>
        <begin position="326"/>
        <end position="343"/>
    </location>
</feature>
<feature type="compositionally biased region" description="Basic and acidic residues" evidence="6">
    <location>
        <begin position="425"/>
        <end position="437"/>
    </location>
</feature>
<dbReference type="SUPFAM" id="SSF47090">
    <property type="entry name" value="PGBD-like"/>
    <property type="match status" value="1"/>
</dbReference>
<dbReference type="PROSITE" id="PS00107">
    <property type="entry name" value="PROTEIN_KINASE_ATP"/>
    <property type="match status" value="1"/>
</dbReference>
<keyword evidence="3" id="KW-0418">Kinase</keyword>
<feature type="compositionally biased region" description="Low complexity" evidence="6">
    <location>
        <begin position="399"/>
        <end position="424"/>
    </location>
</feature>
<evidence type="ECO:0000256" key="1">
    <source>
        <dbReference type="ARBA" id="ARBA00022679"/>
    </source>
</evidence>
<dbReference type="InterPro" id="IPR000719">
    <property type="entry name" value="Prot_kinase_dom"/>
</dbReference>
<dbReference type="InterPro" id="IPR036365">
    <property type="entry name" value="PGBD-like_sf"/>
</dbReference>
<keyword evidence="9" id="KW-1185">Reference proteome</keyword>
<protein>
    <submittedName>
        <fullName evidence="8">Putative peptidoglycan binding domain-containing protein</fullName>
    </submittedName>
</protein>
<name>A0A1T4RVT6_9HYPH</name>
<dbReference type="CDD" id="cd14014">
    <property type="entry name" value="STKc_PknB_like"/>
    <property type="match status" value="1"/>
</dbReference>
<evidence type="ECO:0000313" key="8">
    <source>
        <dbReference type="EMBL" id="SKA19997.1"/>
    </source>
</evidence>
<reference evidence="9" key="1">
    <citation type="submission" date="2017-02" db="EMBL/GenBank/DDBJ databases">
        <authorList>
            <person name="Varghese N."/>
            <person name="Submissions S."/>
        </authorList>
    </citation>
    <scope>NUCLEOTIDE SEQUENCE [LARGE SCALE GENOMIC DNA]</scope>
    <source>
        <strain evidence="9">ATCC 27094</strain>
    </source>
</reference>
<dbReference type="PANTHER" id="PTHR43289">
    <property type="entry name" value="MITOGEN-ACTIVATED PROTEIN KINASE KINASE KINASE 20-RELATED"/>
    <property type="match status" value="1"/>
</dbReference>
<evidence type="ECO:0000256" key="5">
    <source>
        <dbReference type="PROSITE-ProRule" id="PRU10141"/>
    </source>
</evidence>
<dbReference type="InterPro" id="IPR011009">
    <property type="entry name" value="Kinase-like_dom_sf"/>
</dbReference>
<dbReference type="STRING" id="225324.SAMN02745126_04087"/>
<dbReference type="AlphaFoldDB" id="A0A1T4RVT6"/>
<dbReference type="PROSITE" id="PS00108">
    <property type="entry name" value="PROTEIN_KINASE_ST"/>
    <property type="match status" value="1"/>
</dbReference>
<evidence type="ECO:0000256" key="6">
    <source>
        <dbReference type="SAM" id="MobiDB-lite"/>
    </source>
</evidence>
<evidence type="ECO:0000313" key="9">
    <source>
        <dbReference type="Proteomes" id="UP000190092"/>
    </source>
</evidence>
<dbReference type="EMBL" id="FUWJ01000006">
    <property type="protein sequence ID" value="SKA19997.1"/>
    <property type="molecule type" value="Genomic_DNA"/>
</dbReference>
<evidence type="ECO:0000259" key="7">
    <source>
        <dbReference type="PROSITE" id="PS50011"/>
    </source>
</evidence>
<dbReference type="InterPro" id="IPR017441">
    <property type="entry name" value="Protein_kinase_ATP_BS"/>
</dbReference>
<sequence length="700" mass="73295">MSDATSGDQNLGPNHGPASEVDFVALAPGQKVGRYEIVAILGQGGFGITYRARDSQLNRDVAIKEYLPSALAVRQDGSTVLPRSTRMSDDFTWGRQRFVDEGRTLATLQRAPAIVRVFDFLEANGTAYIVMELVPGTTLEDRLKGGRTLSPDEVNHILWPLLDGLEQVHATGFLHRDIKPANILLDAAGNPTLIDFGASRAAMAGRTTAMTAIFTPGYAAAEQFTSAKQGPWTDIYGLSATMYHAITGAPPPSAFDRILDDSYRPLGQLRPAGFALGLLVGLDTGLAVRALDRPQSIAGWRPVLTQTAPVDADVTVMVRAPADPTVAPPEAPASPVPSAPSPALPAGKSRTGLWLGAGALAVLMLGGGYYALQDKGAPKVSVEQATTPGKPGKPLTEQAAATPGKPGKAPDGQPMADQQAAEAAQRQKLEDESRQKMAADQAAKQQAEEDAKQKAVAEEAARRKAEEEDRKSAQAAEEALHLTLLDRQHVQVALTALGFSTNGSDGVFGGHTRDMIAAWQKSRGFAATGFLTGMQNQTLLRDASPAIAKFDEDQKKADEATSRAKVVPASPSPAQPATAAASASVAAGADGLWRGSMHCSANRGAGPFNAGFEIRIAGGTGTWVRPGSGPGTTGNQSITLKVTGNAVLVQRLFVPLNNANAPLQTATMPAQVMGDVINGSGPEAHSGGRTCEIVLNRVSR</sequence>
<evidence type="ECO:0000256" key="3">
    <source>
        <dbReference type="ARBA" id="ARBA00022777"/>
    </source>
</evidence>
<dbReference type="PROSITE" id="PS50011">
    <property type="entry name" value="PROTEIN_KINASE_DOM"/>
    <property type="match status" value="1"/>
</dbReference>
<feature type="region of interest" description="Disordered" evidence="6">
    <location>
        <begin position="381"/>
        <end position="474"/>
    </location>
</feature>
<feature type="region of interest" description="Disordered" evidence="6">
    <location>
        <begin position="553"/>
        <end position="578"/>
    </location>
</feature>
<feature type="domain" description="Protein kinase" evidence="7">
    <location>
        <begin position="35"/>
        <end position="304"/>
    </location>
</feature>
<gene>
    <name evidence="8" type="ORF">SAMN02745126_04087</name>
</gene>
<evidence type="ECO:0000256" key="4">
    <source>
        <dbReference type="ARBA" id="ARBA00022840"/>
    </source>
</evidence>
<dbReference type="Gene3D" id="1.10.101.10">
    <property type="entry name" value="PGBD-like superfamily/PGBD"/>
    <property type="match status" value="1"/>
</dbReference>
<dbReference type="InterPro" id="IPR036366">
    <property type="entry name" value="PGBDSf"/>
</dbReference>
<dbReference type="SUPFAM" id="SSF56112">
    <property type="entry name" value="Protein kinase-like (PK-like)"/>
    <property type="match status" value="1"/>
</dbReference>
<evidence type="ECO:0000256" key="2">
    <source>
        <dbReference type="ARBA" id="ARBA00022741"/>
    </source>
</evidence>
<organism evidence="8 9">
    <name type="scientific">Enhydrobacter aerosaccus</name>
    <dbReference type="NCBI Taxonomy" id="225324"/>
    <lineage>
        <taxon>Bacteria</taxon>
        <taxon>Pseudomonadati</taxon>
        <taxon>Pseudomonadota</taxon>
        <taxon>Alphaproteobacteria</taxon>
        <taxon>Hyphomicrobiales</taxon>
        <taxon>Enhydrobacter</taxon>
    </lineage>
</organism>
<dbReference type="Gene3D" id="1.10.510.10">
    <property type="entry name" value="Transferase(Phosphotransferase) domain 1"/>
    <property type="match status" value="1"/>
</dbReference>
<dbReference type="GO" id="GO:0005524">
    <property type="term" value="F:ATP binding"/>
    <property type="evidence" value="ECO:0007669"/>
    <property type="project" value="UniProtKB-UniRule"/>
</dbReference>
<keyword evidence="1" id="KW-0808">Transferase</keyword>
<keyword evidence="4 5" id="KW-0067">ATP-binding</keyword>
<feature type="region of interest" description="Disordered" evidence="6">
    <location>
        <begin position="323"/>
        <end position="345"/>
    </location>
</feature>
<dbReference type="GO" id="GO:0004674">
    <property type="term" value="F:protein serine/threonine kinase activity"/>
    <property type="evidence" value="ECO:0007669"/>
    <property type="project" value="TreeGrafter"/>
</dbReference>
<dbReference type="OrthoDB" id="9801841at2"/>
<keyword evidence="2 5" id="KW-0547">Nucleotide-binding</keyword>
<dbReference type="Proteomes" id="UP000190092">
    <property type="component" value="Unassembled WGS sequence"/>
</dbReference>